<accession>A0A420H8J3</accession>
<feature type="region of interest" description="Disordered" evidence="1">
    <location>
        <begin position="568"/>
        <end position="592"/>
    </location>
</feature>
<dbReference type="InterPro" id="IPR036361">
    <property type="entry name" value="SAP_dom_sf"/>
</dbReference>
<dbReference type="InterPro" id="IPR034257">
    <property type="entry name" value="Acinus_RRM"/>
</dbReference>
<comment type="caution">
    <text evidence="3">The sequence shown here is derived from an EMBL/GenBank/DDBJ whole genome shotgun (WGS) entry which is preliminary data.</text>
</comment>
<gene>
    <name evidence="3" type="ORF">GcC1_218022</name>
</gene>
<feature type="domain" description="SAP" evidence="2">
    <location>
        <begin position="11"/>
        <end position="45"/>
    </location>
</feature>
<proteinExistence type="predicted"/>
<dbReference type="CDD" id="cd12432">
    <property type="entry name" value="RRM_ACINU"/>
    <property type="match status" value="1"/>
</dbReference>
<feature type="compositionally biased region" description="Basic and acidic residues" evidence="1">
    <location>
        <begin position="201"/>
        <end position="219"/>
    </location>
</feature>
<dbReference type="EMBL" id="MCBR01021872">
    <property type="protein sequence ID" value="RKF53731.1"/>
    <property type="molecule type" value="Genomic_DNA"/>
</dbReference>
<feature type="compositionally biased region" description="Polar residues" evidence="1">
    <location>
        <begin position="262"/>
        <end position="271"/>
    </location>
</feature>
<feature type="compositionally biased region" description="Low complexity" evidence="1">
    <location>
        <begin position="451"/>
        <end position="462"/>
    </location>
</feature>
<feature type="compositionally biased region" description="Basic and acidic residues" evidence="1">
    <location>
        <begin position="41"/>
        <end position="61"/>
    </location>
</feature>
<organism evidence="3 4">
    <name type="scientific">Golovinomyces cichoracearum</name>
    <dbReference type="NCBI Taxonomy" id="62708"/>
    <lineage>
        <taxon>Eukaryota</taxon>
        <taxon>Fungi</taxon>
        <taxon>Dikarya</taxon>
        <taxon>Ascomycota</taxon>
        <taxon>Pezizomycotina</taxon>
        <taxon>Leotiomycetes</taxon>
        <taxon>Erysiphales</taxon>
        <taxon>Erysiphaceae</taxon>
        <taxon>Golovinomyces</taxon>
    </lineage>
</organism>
<evidence type="ECO:0000313" key="3">
    <source>
        <dbReference type="EMBL" id="RKF53731.1"/>
    </source>
</evidence>
<feature type="compositionally biased region" description="Basic and acidic residues" evidence="1">
    <location>
        <begin position="612"/>
        <end position="627"/>
    </location>
</feature>
<dbReference type="PANTHER" id="PTHR47031:SF3">
    <property type="entry name" value="SAP DOMAIN-CONTAINING PROTEIN"/>
    <property type="match status" value="1"/>
</dbReference>
<dbReference type="PANTHER" id="PTHR47031">
    <property type="entry name" value="SAP DNA-BINDING DOMAIN-CONTAINING PROTEIN"/>
    <property type="match status" value="1"/>
</dbReference>
<dbReference type="Gene3D" id="1.10.720.30">
    <property type="entry name" value="SAP domain"/>
    <property type="match status" value="1"/>
</dbReference>
<feature type="compositionally biased region" description="Polar residues" evidence="1">
    <location>
        <begin position="64"/>
        <end position="121"/>
    </location>
</feature>
<sequence length="627" mass="69551">MAQSEIKMTDYSKWKVTDLKTELKKRGLAQTGNKSLLVARLEEAENKDGSESETTTQHDADQSEAVSKTTNSPETTSLDLPVDTETNQDVLTPSDSTITELPHQDSTTNNDVPAVSSTSSPRKVKENSVDPDTCNSSEQIDPPKSEVLSTEEITEDRQKRKRASQSPTSTSIETPPKRIRTAEDSLANENDVNLNAQDSSQKLEDNAECKEQIESDTKDINSFGTIHPENEAKQKTEIHEEAIKEEEDMVVDLPQDQDNTAIIEQSESSNTTRRDSRFKGLFNGGDNSNDADSNYDDPNPERSVTPAIHPATAALYIRDMQRPLSPQQFRFHLSTLAAPPGQDPDPDLILSFYLDPIRTHAFISFKSISAASRVRTALHSRIWPDERNRKPLWVDFVPEEKIEDWITQEQESNTGGRSMAKKWEVYYDIGEDRKISATLQEASNVPLPAQNHPSTNSHNSSNQVPLGPRTGIDGAPSGPRAHYPRSQLAPVDIGGSKLNELFNSTAIKPVLYWKPVSKELANKRLDRIEDSYSAEVKAGTRVMGDPHRYTFEEGDMLVDRGVELVPGLRPPPGYRAPRPGGDRGGFSAGGWGRGGRYRGRGGGYRGMASDKYGYHNEGRSARDYGRT</sequence>
<dbReference type="Proteomes" id="UP000285405">
    <property type="component" value="Unassembled WGS sequence"/>
</dbReference>
<dbReference type="SUPFAM" id="SSF68906">
    <property type="entry name" value="SAP domain"/>
    <property type="match status" value="1"/>
</dbReference>
<feature type="region of interest" description="Disordered" evidence="1">
    <location>
        <begin position="608"/>
        <end position="627"/>
    </location>
</feature>
<feature type="region of interest" description="Disordered" evidence="1">
    <location>
        <begin position="262"/>
        <end position="303"/>
    </location>
</feature>
<reference evidence="3 4" key="1">
    <citation type="journal article" date="2018" name="BMC Genomics">
        <title>Comparative genome analyses reveal sequence features reflecting distinct modes of host-adaptation between dicot and monocot powdery mildew.</title>
        <authorList>
            <person name="Wu Y."/>
            <person name="Ma X."/>
            <person name="Pan Z."/>
            <person name="Kale S.D."/>
            <person name="Song Y."/>
            <person name="King H."/>
            <person name="Zhang Q."/>
            <person name="Presley C."/>
            <person name="Deng X."/>
            <person name="Wei C.I."/>
            <person name="Xiao S."/>
        </authorList>
    </citation>
    <scope>NUCLEOTIDE SEQUENCE [LARGE SCALE GENOMIC DNA]</scope>
    <source>
        <strain evidence="3">UCSC1</strain>
    </source>
</reference>
<evidence type="ECO:0000313" key="4">
    <source>
        <dbReference type="Proteomes" id="UP000285405"/>
    </source>
</evidence>
<feature type="region of interest" description="Disordered" evidence="1">
    <location>
        <begin position="41"/>
        <end position="225"/>
    </location>
</feature>
<feature type="region of interest" description="Disordered" evidence="1">
    <location>
        <begin position="445"/>
        <end position="487"/>
    </location>
</feature>
<dbReference type="Pfam" id="PF02037">
    <property type="entry name" value="SAP"/>
    <property type="match status" value="1"/>
</dbReference>
<dbReference type="SMART" id="SM00513">
    <property type="entry name" value="SAP"/>
    <property type="match status" value="1"/>
</dbReference>
<dbReference type="PROSITE" id="PS50800">
    <property type="entry name" value="SAP"/>
    <property type="match status" value="1"/>
</dbReference>
<feature type="compositionally biased region" description="Polar residues" evidence="1">
    <location>
        <begin position="164"/>
        <end position="173"/>
    </location>
</feature>
<protein>
    <submittedName>
        <fullName evidence="3">Putative sap domain-containing protein</fullName>
    </submittedName>
</protein>
<evidence type="ECO:0000259" key="2">
    <source>
        <dbReference type="PROSITE" id="PS50800"/>
    </source>
</evidence>
<evidence type="ECO:0000256" key="1">
    <source>
        <dbReference type="SAM" id="MobiDB-lite"/>
    </source>
</evidence>
<dbReference type="AlphaFoldDB" id="A0A420H8J3"/>
<dbReference type="InterPro" id="IPR003034">
    <property type="entry name" value="SAP_dom"/>
</dbReference>
<feature type="compositionally biased region" description="Polar residues" evidence="1">
    <location>
        <begin position="187"/>
        <end position="200"/>
    </location>
</feature>
<feature type="compositionally biased region" description="Gly residues" evidence="1">
    <location>
        <begin position="582"/>
        <end position="592"/>
    </location>
</feature>
<dbReference type="OrthoDB" id="5348404at2759"/>
<name>A0A420H8J3_9PEZI</name>